<protein>
    <submittedName>
        <fullName evidence="1">Uncharacterized protein</fullName>
    </submittedName>
</protein>
<evidence type="ECO:0000313" key="2">
    <source>
        <dbReference type="Proteomes" id="UP000478052"/>
    </source>
</evidence>
<dbReference type="GO" id="GO:0005929">
    <property type="term" value="C:cilium"/>
    <property type="evidence" value="ECO:0007669"/>
    <property type="project" value="GOC"/>
</dbReference>
<dbReference type="InterPro" id="IPR042505">
    <property type="entry name" value="DYNC2I1"/>
</dbReference>
<proteinExistence type="predicted"/>
<dbReference type="AlphaFoldDB" id="A0A6G0YD47"/>
<comment type="caution">
    <text evidence="1">The sequence shown here is derived from an EMBL/GenBank/DDBJ whole genome shotgun (WGS) entry which is preliminary data.</text>
</comment>
<dbReference type="PANTHER" id="PTHR16022">
    <property type="entry name" value="WD REPEAT DOMAIN 60"/>
    <property type="match status" value="1"/>
</dbReference>
<dbReference type="GO" id="GO:0045503">
    <property type="term" value="F:dynein light chain binding"/>
    <property type="evidence" value="ECO:0007669"/>
    <property type="project" value="InterPro"/>
</dbReference>
<accession>A0A6G0YD47</accession>
<dbReference type="GO" id="GO:0042073">
    <property type="term" value="P:intraciliary transport"/>
    <property type="evidence" value="ECO:0007669"/>
    <property type="project" value="InterPro"/>
</dbReference>
<keyword evidence="2" id="KW-1185">Reference proteome</keyword>
<dbReference type="Proteomes" id="UP000478052">
    <property type="component" value="Unassembled WGS sequence"/>
</dbReference>
<dbReference type="GO" id="GO:0045504">
    <property type="term" value="F:dynein heavy chain binding"/>
    <property type="evidence" value="ECO:0007669"/>
    <property type="project" value="InterPro"/>
</dbReference>
<dbReference type="GO" id="GO:0005868">
    <property type="term" value="C:cytoplasmic dynein complex"/>
    <property type="evidence" value="ECO:0007669"/>
    <property type="project" value="InterPro"/>
</dbReference>
<evidence type="ECO:0000313" key="1">
    <source>
        <dbReference type="EMBL" id="KAF0753662.1"/>
    </source>
</evidence>
<gene>
    <name evidence="1" type="ORF">FWK35_00020546</name>
</gene>
<organism evidence="1 2">
    <name type="scientific">Aphis craccivora</name>
    <name type="common">Cowpea aphid</name>
    <dbReference type="NCBI Taxonomy" id="307492"/>
    <lineage>
        <taxon>Eukaryota</taxon>
        <taxon>Metazoa</taxon>
        <taxon>Ecdysozoa</taxon>
        <taxon>Arthropoda</taxon>
        <taxon>Hexapoda</taxon>
        <taxon>Insecta</taxon>
        <taxon>Pterygota</taxon>
        <taxon>Neoptera</taxon>
        <taxon>Paraneoptera</taxon>
        <taxon>Hemiptera</taxon>
        <taxon>Sternorrhyncha</taxon>
        <taxon>Aphidomorpha</taxon>
        <taxon>Aphidoidea</taxon>
        <taxon>Aphididae</taxon>
        <taxon>Aphidini</taxon>
        <taxon>Aphis</taxon>
        <taxon>Aphis</taxon>
    </lineage>
</organism>
<reference evidence="1 2" key="1">
    <citation type="submission" date="2019-08" db="EMBL/GenBank/DDBJ databases">
        <title>Whole genome of Aphis craccivora.</title>
        <authorList>
            <person name="Voronova N.V."/>
            <person name="Shulinski R.S."/>
            <person name="Bandarenka Y.V."/>
            <person name="Zhorov D.G."/>
            <person name="Warner D."/>
        </authorList>
    </citation>
    <scope>NUCLEOTIDE SEQUENCE [LARGE SCALE GENOMIC DNA]</scope>
    <source>
        <strain evidence="1">180601</strain>
        <tissue evidence="1">Whole Body</tissue>
    </source>
</reference>
<dbReference type="PANTHER" id="PTHR16022:SF0">
    <property type="entry name" value="CYTOPLASMIC DYNEIN 2 INTERMEDIATE CHAIN 1"/>
    <property type="match status" value="1"/>
</dbReference>
<name>A0A6G0YD47_APHCR</name>
<dbReference type="OrthoDB" id="2162425at2759"/>
<dbReference type="EMBL" id="VUJU01004665">
    <property type="protein sequence ID" value="KAF0753662.1"/>
    <property type="molecule type" value="Genomic_DNA"/>
</dbReference>
<sequence>MSNELTTQRNLQSEQMVFGTCRSICVWDLREAKLHHQQINGLPCPLRSPSYNSALSIDPGHMSKIVGLSTVTYKNVTNEKLPDEVINDSRLQLCSLDEDFVIIVWTVMDSWADASEVSDHRSVGTAPWSSVRLVKMQTFSANKNVPRYLSDGVTATCLCLNNKQDAFIGTNCGLVFRYNIGGHKVWPSYFTYENTGDYKFTLKIF</sequence>